<dbReference type="InterPro" id="IPR000719">
    <property type="entry name" value="Prot_kinase_dom"/>
</dbReference>
<organism evidence="11 12">
    <name type="scientific">Streptomyces hesseae</name>
    <dbReference type="NCBI Taxonomy" id="3075519"/>
    <lineage>
        <taxon>Bacteria</taxon>
        <taxon>Bacillati</taxon>
        <taxon>Actinomycetota</taxon>
        <taxon>Actinomycetes</taxon>
        <taxon>Kitasatosporales</taxon>
        <taxon>Streptomycetaceae</taxon>
        <taxon>Streptomyces</taxon>
    </lineage>
</organism>
<protein>
    <recommendedName>
        <fullName evidence="1">non-specific serine/threonine protein kinase</fullName>
        <ecNumber evidence="1">2.7.11.1</ecNumber>
    </recommendedName>
</protein>
<dbReference type="Pfam" id="PF00069">
    <property type="entry name" value="Pkinase"/>
    <property type="match status" value="1"/>
</dbReference>
<dbReference type="SUPFAM" id="SSF56112">
    <property type="entry name" value="Protein kinase-like (PK-like)"/>
    <property type="match status" value="1"/>
</dbReference>
<feature type="compositionally biased region" description="Pro residues" evidence="8">
    <location>
        <begin position="320"/>
        <end position="333"/>
    </location>
</feature>
<keyword evidence="12" id="KW-1185">Reference proteome</keyword>
<keyword evidence="9" id="KW-1133">Transmembrane helix</keyword>
<feature type="compositionally biased region" description="Pro residues" evidence="8">
    <location>
        <begin position="293"/>
        <end position="312"/>
    </location>
</feature>
<dbReference type="PROSITE" id="PS00107">
    <property type="entry name" value="PROTEIN_KINASE_ATP"/>
    <property type="match status" value="1"/>
</dbReference>
<keyword evidence="9" id="KW-0812">Transmembrane</keyword>
<evidence type="ECO:0000256" key="1">
    <source>
        <dbReference type="ARBA" id="ARBA00012513"/>
    </source>
</evidence>
<gene>
    <name evidence="11" type="ORF">RM609_17110</name>
</gene>
<keyword evidence="5 11" id="KW-0418">Kinase</keyword>
<evidence type="ECO:0000313" key="11">
    <source>
        <dbReference type="EMBL" id="MDT0450783.1"/>
    </source>
</evidence>
<feature type="binding site" evidence="7">
    <location>
        <position position="49"/>
    </location>
    <ligand>
        <name>ATP</name>
        <dbReference type="ChEBI" id="CHEBI:30616"/>
    </ligand>
</feature>
<dbReference type="EMBL" id="JAVRFI010000009">
    <property type="protein sequence ID" value="MDT0450783.1"/>
    <property type="molecule type" value="Genomic_DNA"/>
</dbReference>
<proteinExistence type="predicted"/>
<sequence length="557" mass="57760">MTTGEPNGENLAGKVLGGRYRVTATLGRGGMGVVARAVDELLNREVAVKILRAYTDTSGPDLADLRARMQREAQAAARIRHSGVVTVHDVTEDQGLPVIVMELVDGPSLDDVLSERGTLEPHEAAAIGAKLMDALDAAHRAGVLHRDVKPGNVLLERGGRVVLTDFGIATLDATGDDAMAKLTRSGEIIGSLDYLPPERAQGVEPGPASDIWSLGMTLYAAVEGASPFRRTSVWSTLQAIVSEPLPEPKRAGALTPVLRALMAKEPQDRPTADQAREMLERVAAGSPASAPAAPLPPAAVPPGFGAPPPTFGHPPTAAVTPPPQPVAPQPQPPYGGGYGYPQSAQAPSAQPPASPTAGRKRRRSRAVIAGAAAAVVLAGGGVSYALMGEHDDKRGNVAQGPSATPDAAPDGDMVTAPSEGPVVVPSGTPSGPTPSVTPDDGKHGKASPSATPSGGKSPKESPSPSSTVSKSCTGWQHVDPRPGTYAYMSGTYRLGTGPYAACPTLDPAKSGVKVWFHCYITNAYGHKWTYVRIEGTKTMGWMYNGNFTRQNGPDTPC</sequence>
<dbReference type="PROSITE" id="PS00108">
    <property type="entry name" value="PROTEIN_KINASE_ST"/>
    <property type="match status" value="1"/>
</dbReference>
<evidence type="ECO:0000256" key="6">
    <source>
        <dbReference type="ARBA" id="ARBA00022840"/>
    </source>
</evidence>
<dbReference type="CDD" id="cd14014">
    <property type="entry name" value="STKc_PknB_like"/>
    <property type="match status" value="1"/>
</dbReference>
<accession>A0ABU2SPU7</accession>
<keyword evidence="9" id="KW-0472">Membrane</keyword>
<comment type="caution">
    <text evidence="11">The sequence shown here is derived from an EMBL/GenBank/DDBJ whole genome shotgun (WGS) entry which is preliminary data.</text>
</comment>
<evidence type="ECO:0000256" key="9">
    <source>
        <dbReference type="SAM" id="Phobius"/>
    </source>
</evidence>
<dbReference type="SMART" id="SM00220">
    <property type="entry name" value="S_TKc"/>
    <property type="match status" value="1"/>
</dbReference>
<dbReference type="GO" id="GO:0004674">
    <property type="term" value="F:protein serine/threonine kinase activity"/>
    <property type="evidence" value="ECO:0007669"/>
    <property type="project" value="UniProtKB-EC"/>
</dbReference>
<feature type="region of interest" description="Disordered" evidence="8">
    <location>
        <begin position="392"/>
        <end position="475"/>
    </location>
</feature>
<dbReference type="Gene3D" id="1.10.510.10">
    <property type="entry name" value="Transferase(Phosphotransferase) domain 1"/>
    <property type="match status" value="1"/>
</dbReference>
<keyword evidence="6 7" id="KW-0067">ATP-binding</keyword>
<feature type="transmembrane region" description="Helical" evidence="9">
    <location>
        <begin position="366"/>
        <end position="387"/>
    </location>
</feature>
<dbReference type="EC" id="2.7.11.1" evidence="1"/>
<evidence type="ECO:0000259" key="10">
    <source>
        <dbReference type="PROSITE" id="PS50011"/>
    </source>
</evidence>
<evidence type="ECO:0000313" key="12">
    <source>
        <dbReference type="Proteomes" id="UP001180531"/>
    </source>
</evidence>
<dbReference type="InterPro" id="IPR011009">
    <property type="entry name" value="Kinase-like_dom_sf"/>
</dbReference>
<feature type="compositionally biased region" description="Low complexity" evidence="8">
    <location>
        <begin position="282"/>
        <end position="292"/>
    </location>
</feature>
<dbReference type="Gene3D" id="3.30.200.20">
    <property type="entry name" value="Phosphorylase Kinase, domain 1"/>
    <property type="match status" value="1"/>
</dbReference>
<keyword evidence="2" id="KW-0723">Serine/threonine-protein kinase</keyword>
<dbReference type="PANTHER" id="PTHR43289">
    <property type="entry name" value="MITOGEN-ACTIVATED PROTEIN KINASE KINASE KINASE 20-RELATED"/>
    <property type="match status" value="1"/>
</dbReference>
<dbReference type="RefSeq" id="WP_311611784.1">
    <property type="nucleotide sequence ID" value="NZ_JAVRFI010000009.1"/>
</dbReference>
<evidence type="ECO:0000256" key="2">
    <source>
        <dbReference type="ARBA" id="ARBA00022527"/>
    </source>
</evidence>
<feature type="compositionally biased region" description="Low complexity" evidence="8">
    <location>
        <begin position="451"/>
        <end position="474"/>
    </location>
</feature>
<name>A0ABU2SPU7_9ACTN</name>
<evidence type="ECO:0000256" key="3">
    <source>
        <dbReference type="ARBA" id="ARBA00022679"/>
    </source>
</evidence>
<evidence type="ECO:0000256" key="7">
    <source>
        <dbReference type="PROSITE-ProRule" id="PRU10141"/>
    </source>
</evidence>
<evidence type="ECO:0000256" key="4">
    <source>
        <dbReference type="ARBA" id="ARBA00022741"/>
    </source>
</evidence>
<dbReference type="InterPro" id="IPR008271">
    <property type="entry name" value="Ser/Thr_kinase_AS"/>
</dbReference>
<keyword evidence="3 11" id="KW-0808">Transferase</keyword>
<evidence type="ECO:0000256" key="5">
    <source>
        <dbReference type="ARBA" id="ARBA00022777"/>
    </source>
</evidence>
<feature type="domain" description="Protein kinase" evidence="10">
    <location>
        <begin position="20"/>
        <end position="282"/>
    </location>
</feature>
<feature type="region of interest" description="Disordered" evidence="8">
    <location>
        <begin position="282"/>
        <end position="365"/>
    </location>
</feature>
<dbReference type="PANTHER" id="PTHR43289:SF6">
    <property type="entry name" value="SERINE_THREONINE-PROTEIN KINASE NEKL-3"/>
    <property type="match status" value="1"/>
</dbReference>
<reference evidence="11" key="1">
    <citation type="submission" date="2024-05" db="EMBL/GenBank/DDBJ databases">
        <title>30 novel species of actinomycetes from the DSMZ collection.</title>
        <authorList>
            <person name="Nouioui I."/>
        </authorList>
    </citation>
    <scope>NUCLEOTIDE SEQUENCE</scope>
    <source>
        <strain evidence="11">DSM 40473</strain>
    </source>
</reference>
<evidence type="ECO:0000256" key="8">
    <source>
        <dbReference type="SAM" id="MobiDB-lite"/>
    </source>
</evidence>
<feature type="compositionally biased region" description="Low complexity" evidence="8">
    <location>
        <begin position="417"/>
        <end position="438"/>
    </location>
</feature>
<dbReference type="PROSITE" id="PS50011">
    <property type="entry name" value="PROTEIN_KINASE_DOM"/>
    <property type="match status" value="1"/>
</dbReference>
<dbReference type="InterPro" id="IPR017441">
    <property type="entry name" value="Protein_kinase_ATP_BS"/>
</dbReference>
<dbReference type="Proteomes" id="UP001180531">
    <property type="component" value="Unassembled WGS sequence"/>
</dbReference>
<keyword evidence="4 7" id="KW-0547">Nucleotide-binding</keyword>